<dbReference type="EMBL" id="JADKPO010000018">
    <property type="protein sequence ID" value="MBF4768870.1"/>
    <property type="molecule type" value="Genomic_DNA"/>
</dbReference>
<dbReference type="InterPro" id="IPR011831">
    <property type="entry name" value="ADP-Glc_PPase"/>
</dbReference>
<dbReference type="PANTHER" id="PTHR43523:SF2">
    <property type="entry name" value="GLUCOSE-1-PHOSPHATE ADENYLYLTRANSFERASE"/>
    <property type="match status" value="1"/>
</dbReference>
<dbReference type="InterPro" id="IPR011004">
    <property type="entry name" value="Trimer_LpxA-like_sf"/>
</dbReference>
<dbReference type="PANTHER" id="PTHR43523">
    <property type="entry name" value="GLUCOSE-1-PHOSPHATE ADENYLYLTRANSFERASE-RELATED"/>
    <property type="match status" value="1"/>
</dbReference>
<name>A0A930YQI3_9ACTN</name>
<dbReference type="RefSeq" id="WP_194697023.1">
    <property type="nucleotide sequence ID" value="NZ_JADKPO010000018.1"/>
</dbReference>
<dbReference type="SUPFAM" id="SSF53448">
    <property type="entry name" value="Nucleotide-diphospho-sugar transferases"/>
    <property type="match status" value="1"/>
</dbReference>
<evidence type="ECO:0000256" key="2">
    <source>
        <dbReference type="ARBA" id="ARBA00022679"/>
    </source>
</evidence>
<evidence type="ECO:0000259" key="6">
    <source>
        <dbReference type="Pfam" id="PF24894"/>
    </source>
</evidence>
<evidence type="ECO:0000313" key="8">
    <source>
        <dbReference type="Proteomes" id="UP000660668"/>
    </source>
</evidence>
<dbReference type="Proteomes" id="UP000660668">
    <property type="component" value="Unassembled WGS sequence"/>
</dbReference>
<accession>A0A930YQI3</accession>
<feature type="domain" description="Nucleotidyl transferase" evidence="5">
    <location>
        <begin position="16"/>
        <end position="284"/>
    </location>
</feature>
<sequence>MTPGRLPRIRRGDVLALVQAGGEGSRMDVLTRERAKPVLPYGGTHRLVDFVLSSFANSGLVDVWVSVEYQVASIDDYLSGGRPWSLDRNRGGFRRMVPQSGGGSPTEDEFAHGNADLLLRMSRDLMHFGAETLVVASADHVFAADLDPVVERHVESGADATVLTSEVTKREASSNVVVLTDRAGQATGVEVKPSRPSSGVVATEIFVYRTESLLEALFELRRELGAGADDEAAEGESADSGLGDFGEHLLPRLISGGTVRTEPLSGYWRDLGRPGAYLNGHRDLIAGRVDVFDHEGYPVISHWDDRPTARLRAGCHVEDTLVSPGADVSGEVVRSVIGPGVVVAKGARVEDSVLFADCRVEAGAHVFTTIADDRSTFGRDSLVGELPTSRIARDEEVTLVGQDSSVGRRQHVAAGARLEPGTTA</sequence>
<evidence type="ECO:0000259" key="5">
    <source>
        <dbReference type="Pfam" id="PF00483"/>
    </source>
</evidence>
<keyword evidence="2 7" id="KW-0808">Transferase</keyword>
<dbReference type="Gene3D" id="3.90.550.10">
    <property type="entry name" value="Spore Coat Polysaccharide Biosynthesis Protein SpsA, Chain A"/>
    <property type="match status" value="1"/>
</dbReference>
<dbReference type="Gene3D" id="2.160.10.10">
    <property type="entry name" value="Hexapeptide repeat proteins"/>
    <property type="match status" value="1"/>
</dbReference>
<gene>
    <name evidence="7" type="ORF">ISU10_13975</name>
</gene>
<organism evidence="7 8">
    <name type="scientific">Nocardioides agariphilus</name>
    <dbReference type="NCBI Taxonomy" id="433664"/>
    <lineage>
        <taxon>Bacteria</taxon>
        <taxon>Bacillati</taxon>
        <taxon>Actinomycetota</taxon>
        <taxon>Actinomycetes</taxon>
        <taxon>Propionibacteriales</taxon>
        <taxon>Nocardioidaceae</taxon>
        <taxon>Nocardioides</taxon>
    </lineage>
</organism>
<evidence type="ECO:0000256" key="4">
    <source>
        <dbReference type="ARBA" id="ARBA00023056"/>
    </source>
</evidence>
<dbReference type="InterPro" id="IPR005835">
    <property type="entry name" value="NTP_transferase_dom"/>
</dbReference>
<feature type="domain" description="Glucose-1-phosphate adenylyltransferase/Bifunctional protein GlmU-like C-terminal hexapeptide" evidence="6">
    <location>
        <begin position="315"/>
        <end position="385"/>
    </location>
</feature>
<keyword evidence="8" id="KW-1185">Reference proteome</keyword>
<dbReference type="InterPro" id="IPR056818">
    <property type="entry name" value="GlmU/GlgC-like_hexapep"/>
</dbReference>
<comment type="caution">
    <text evidence="7">The sequence shown here is derived from an EMBL/GenBank/DDBJ whole genome shotgun (WGS) entry which is preliminary data.</text>
</comment>
<evidence type="ECO:0000313" key="7">
    <source>
        <dbReference type="EMBL" id="MBF4768870.1"/>
    </source>
</evidence>
<evidence type="ECO:0000256" key="3">
    <source>
        <dbReference type="ARBA" id="ARBA00022695"/>
    </source>
</evidence>
<reference evidence="7" key="1">
    <citation type="submission" date="2020-11" db="EMBL/GenBank/DDBJ databases">
        <title>Nocardioides cynanchi sp. nov., isolated from soil of rhizosphere of Cynanchum wilfordii.</title>
        <authorList>
            <person name="Lee J.-S."/>
            <person name="Suh M.K."/>
            <person name="Kim J.-S."/>
        </authorList>
    </citation>
    <scope>NUCLEOTIDE SEQUENCE</scope>
    <source>
        <strain evidence="7">KCTC 19276</strain>
    </source>
</reference>
<keyword evidence="3" id="KW-0548">Nucleotidyltransferase</keyword>
<dbReference type="GO" id="GO:0008878">
    <property type="term" value="F:glucose-1-phosphate adenylyltransferase activity"/>
    <property type="evidence" value="ECO:0007669"/>
    <property type="project" value="InterPro"/>
</dbReference>
<dbReference type="Pfam" id="PF00483">
    <property type="entry name" value="NTP_transferase"/>
    <property type="match status" value="1"/>
</dbReference>
<proteinExistence type="inferred from homology"/>
<dbReference type="SUPFAM" id="SSF51161">
    <property type="entry name" value="Trimeric LpxA-like enzymes"/>
    <property type="match status" value="1"/>
</dbReference>
<dbReference type="Pfam" id="PF24894">
    <property type="entry name" value="Hexapep_GlmU"/>
    <property type="match status" value="1"/>
</dbReference>
<comment type="similarity">
    <text evidence="1">Belongs to the bacterial/plant glucose-1-phosphate adenylyltransferase family.</text>
</comment>
<dbReference type="AlphaFoldDB" id="A0A930YQI3"/>
<evidence type="ECO:0000256" key="1">
    <source>
        <dbReference type="ARBA" id="ARBA00010443"/>
    </source>
</evidence>
<dbReference type="GO" id="GO:0005978">
    <property type="term" value="P:glycogen biosynthetic process"/>
    <property type="evidence" value="ECO:0007669"/>
    <property type="project" value="UniProtKB-KW"/>
</dbReference>
<dbReference type="InterPro" id="IPR029044">
    <property type="entry name" value="Nucleotide-diphossugar_trans"/>
</dbReference>
<protein>
    <submittedName>
        <fullName evidence="7">NTP transferase domain-containing protein</fullName>
    </submittedName>
</protein>
<keyword evidence="4" id="KW-0320">Glycogen biosynthesis</keyword>